<dbReference type="PANTHER" id="PTHR23519:SF1">
    <property type="entry name" value="AUTOPHAGY-RELATED PROTEIN 22"/>
    <property type="match status" value="1"/>
</dbReference>
<feature type="transmembrane region" description="Helical" evidence="6">
    <location>
        <begin position="403"/>
        <end position="426"/>
    </location>
</feature>
<dbReference type="GO" id="GO:0012505">
    <property type="term" value="C:endomembrane system"/>
    <property type="evidence" value="ECO:0007669"/>
    <property type="project" value="UniProtKB-SubCell"/>
</dbReference>
<protein>
    <submittedName>
        <fullName evidence="8">MFS transporter</fullName>
    </submittedName>
</protein>
<keyword evidence="4 6" id="KW-1133">Transmembrane helix</keyword>
<dbReference type="InterPro" id="IPR020846">
    <property type="entry name" value="MFS_dom"/>
</dbReference>
<dbReference type="GO" id="GO:0022857">
    <property type="term" value="F:transmembrane transporter activity"/>
    <property type="evidence" value="ECO:0007669"/>
    <property type="project" value="InterPro"/>
</dbReference>
<feature type="transmembrane region" description="Helical" evidence="6">
    <location>
        <begin position="288"/>
        <end position="310"/>
    </location>
</feature>
<evidence type="ECO:0000256" key="2">
    <source>
        <dbReference type="ARBA" id="ARBA00022448"/>
    </source>
</evidence>
<dbReference type="InterPro" id="IPR036259">
    <property type="entry name" value="MFS_trans_sf"/>
</dbReference>
<evidence type="ECO:0000256" key="3">
    <source>
        <dbReference type="ARBA" id="ARBA00022692"/>
    </source>
</evidence>
<feature type="transmembrane region" description="Helical" evidence="6">
    <location>
        <begin position="89"/>
        <end position="107"/>
    </location>
</feature>
<dbReference type="Pfam" id="PF11700">
    <property type="entry name" value="ATG22"/>
    <property type="match status" value="2"/>
</dbReference>
<comment type="subcellular location">
    <subcellularLocation>
        <location evidence="1">Endomembrane system</location>
        <topology evidence="1">Multi-pass membrane protein</topology>
    </subcellularLocation>
</comment>
<organism evidence="8 9">
    <name type="scientific">Stappia sediminis</name>
    <dbReference type="NCBI Taxonomy" id="2692190"/>
    <lineage>
        <taxon>Bacteria</taxon>
        <taxon>Pseudomonadati</taxon>
        <taxon>Pseudomonadota</taxon>
        <taxon>Alphaproteobacteria</taxon>
        <taxon>Hyphomicrobiales</taxon>
        <taxon>Stappiaceae</taxon>
        <taxon>Stappia</taxon>
    </lineage>
</organism>
<evidence type="ECO:0000259" key="7">
    <source>
        <dbReference type="PROSITE" id="PS50850"/>
    </source>
</evidence>
<accession>A0A7X3LU22</accession>
<feature type="transmembrane region" description="Helical" evidence="6">
    <location>
        <begin position="361"/>
        <end position="382"/>
    </location>
</feature>
<keyword evidence="3 6" id="KW-0812">Transmembrane</keyword>
<feature type="transmembrane region" description="Helical" evidence="6">
    <location>
        <begin position="210"/>
        <end position="228"/>
    </location>
</feature>
<evidence type="ECO:0000256" key="4">
    <source>
        <dbReference type="ARBA" id="ARBA00022989"/>
    </source>
</evidence>
<dbReference type="Proteomes" id="UP000433101">
    <property type="component" value="Unassembled WGS sequence"/>
</dbReference>
<name>A0A7X3LU22_9HYPH</name>
<sequence>MNIAGVDAEPMAGRKAVGGWLLFDWATQPVHTLVTTFVFGPFFASAIASTPAEGQTLWGYATAAAGLCIALLAPVLGAIADRTGARKPWIAAFSVPLVIGCLMLWWTLPGSPYAVAVALIGFVVATIGVEFATVFTNAMMPDLVPKSRLGRLSGSGWALGYAGGLVSLVIALGFMAANPDTGRTLLGFAPILGLDAATGGGDRASGPFSAIWYLVFVAPLFLFTPDVAKRSALAPAVRAGLSDLKETFLKARSHRPMLIFLAANMIYKDGLVALFAFGGIYAAGALGWTTIEIGTFGILLTITGTIGAVVGGRLDDLLGPKAVISGALLILIFCGLGLVSVDRDTVFFVVDVAPNSGGLFASAPEVVFLILGGFLGAAAGPLQAASRTLLVHLAPPGEMTRHFGLFALSGKITSFLAPFTVSVVTGATGSQAAGISVILAFFTLGLVLLARVDDPRER</sequence>
<proteinExistence type="predicted"/>
<evidence type="ECO:0000313" key="9">
    <source>
        <dbReference type="Proteomes" id="UP000433101"/>
    </source>
</evidence>
<feature type="transmembrane region" description="Helical" evidence="6">
    <location>
        <begin position="156"/>
        <end position="177"/>
    </location>
</feature>
<feature type="transmembrane region" description="Helical" evidence="6">
    <location>
        <begin position="322"/>
        <end position="341"/>
    </location>
</feature>
<evidence type="ECO:0000256" key="6">
    <source>
        <dbReference type="SAM" id="Phobius"/>
    </source>
</evidence>
<feature type="transmembrane region" description="Helical" evidence="6">
    <location>
        <begin position="113"/>
        <end position="135"/>
    </location>
</feature>
<feature type="transmembrane region" description="Helical" evidence="6">
    <location>
        <begin position="258"/>
        <end position="282"/>
    </location>
</feature>
<feature type="transmembrane region" description="Helical" evidence="6">
    <location>
        <begin position="432"/>
        <end position="452"/>
    </location>
</feature>
<gene>
    <name evidence="8" type="ORF">GR183_09540</name>
</gene>
<keyword evidence="5 6" id="KW-0472">Membrane</keyword>
<keyword evidence="2" id="KW-0813">Transport</keyword>
<dbReference type="RefSeq" id="WP_160775364.1">
    <property type="nucleotide sequence ID" value="NZ_WUMV01000003.1"/>
</dbReference>
<feature type="domain" description="Major facilitator superfamily (MFS) profile" evidence="7">
    <location>
        <begin position="1"/>
        <end position="458"/>
    </location>
</feature>
<evidence type="ECO:0000256" key="1">
    <source>
        <dbReference type="ARBA" id="ARBA00004127"/>
    </source>
</evidence>
<dbReference type="PROSITE" id="PS50850">
    <property type="entry name" value="MFS"/>
    <property type="match status" value="1"/>
</dbReference>
<dbReference type="InterPro" id="IPR050495">
    <property type="entry name" value="ATG22/LtaA_families"/>
</dbReference>
<dbReference type="AlphaFoldDB" id="A0A7X3LU22"/>
<evidence type="ECO:0000256" key="5">
    <source>
        <dbReference type="ARBA" id="ARBA00023136"/>
    </source>
</evidence>
<dbReference type="PANTHER" id="PTHR23519">
    <property type="entry name" value="AUTOPHAGY-RELATED PROTEIN 22"/>
    <property type="match status" value="1"/>
</dbReference>
<comment type="caution">
    <text evidence="8">The sequence shown here is derived from an EMBL/GenBank/DDBJ whole genome shotgun (WGS) entry which is preliminary data.</text>
</comment>
<keyword evidence="9" id="KW-1185">Reference proteome</keyword>
<reference evidence="8 9" key="1">
    <citation type="submission" date="2019-12" db="EMBL/GenBank/DDBJ databases">
        <authorList>
            <person name="Li M."/>
        </authorList>
    </citation>
    <scope>NUCLEOTIDE SEQUENCE [LARGE SCALE GENOMIC DNA]</scope>
    <source>
        <strain evidence="8 9">GBMRC 2046</strain>
    </source>
</reference>
<evidence type="ECO:0000313" key="8">
    <source>
        <dbReference type="EMBL" id="MXN65150.1"/>
    </source>
</evidence>
<dbReference type="EMBL" id="WUMV01000003">
    <property type="protein sequence ID" value="MXN65150.1"/>
    <property type="molecule type" value="Genomic_DNA"/>
</dbReference>
<dbReference type="InterPro" id="IPR024671">
    <property type="entry name" value="Atg22-like"/>
</dbReference>
<dbReference type="Gene3D" id="1.20.1250.20">
    <property type="entry name" value="MFS general substrate transporter like domains"/>
    <property type="match status" value="1"/>
</dbReference>
<dbReference type="SUPFAM" id="SSF103473">
    <property type="entry name" value="MFS general substrate transporter"/>
    <property type="match status" value="1"/>
</dbReference>
<feature type="transmembrane region" description="Helical" evidence="6">
    <location>
        <begin position="57"/>
        <end position="77"/>
    </location>
</feature>